<protein>
    <submittedName>
        <fullName evidence="7">Spy/CpxP family protein refolding chaperone</fullName>
    </submittedName>
</protein>
<evidence type="ECO:0000313" key="8">
    <source>
        <dbReference type="Proteomes" id="UP000578030"/>
    </source>
</evidence>
<dbReference type="RefSeq" id="WP_182960711.1">
    <property type="nucleotide sequence ID" value="NZ_JABEQM010000014.1"/>
</dbReference>
<name>A0A7W4PM76_9PROT</name>
<sequence>MFRKTILAATVLATLAGGAAAATAQDMPPPPPHGGEMHGGFPGHGMHGGMMFLAGLKLTPAQRKQIHAVFEGVHKEHKGDWQQVRDLHRQIEDILITPGPVDRAKLTGLTQQIDALHQKDEAERLDIAVKIHDILTPAQLTQAKARQDKIRALQEQMHQAMMPAGDDDSAK</sequence>
<dbReference type="Pfam" id="PF13801">
    <property type="entry name" value="Metal_resist"/>
    <property type="match status" value="1"/>
</dbReference>
<evidence type="ECO:0000256" key="6">
    <source>
        <dbReference type="SAM" id="SignalP"/>
    </source>
</evidence>
<dbReference type="Proteomes" id="UP000578030">
    <property type="component" value="Unassembled WGS sequence"/>
</dbReference>
<dbReference type="Gene3D" id="1.20.120.1490">
    <property type="match status" value="1"/>
</dbReference>
<proteinExistence type="inferred from homology"/>
<organism evidence="7 8">
    <name type="scientific">Gluconacetobacter tumulisoli</name>
    <dbReference type="NCBI Taxonomy" id="1286189"/>
    <lineage>
        <taxon>Bacteria</taxon>
        <taxon>Pseudomonadati</taxon>
        <taxon>Pseudomonadota</taxon>
        <taxon>Alphaproteobacteria</taxon>
        <taxon>Acetobacterales</taxon>
        <taxon>Acetobacteraceae</taxon>
        <taxon>Gluconacetobacter</taxon>
    </lineage>
</organism>
<keyword evidence="4" id="KW-0574">Periplasm</keyword>
<evidence type="ECO:0000313" key="7">
    <source>
        <dbReference type="EMBL" id="MBB2202900.1"/>
    </source>
</evidence>
<feature type="region of interest" description="Disordered" evidence="5">
    <location>
        <begin position="22"/>
        <end position="43"/>
    </location>
</feature>
<feature type="signal peptide" evidence="6">
    <location>
        <begin position="1"/>
        <end position="24"/>
    </location>
</feature>
<dbReference type="CDD" id="cd09916">
    <property type="entry name" value="CpxP_like"/>
    <property type="match status" value="1"/>
</dbReference>
<evidence type="ECO:0000256" key="3">
    <source>
        <dbReference type="ARBA" id="ARBA00022729"/>
    </source>
</evidence>
<dbReference type="InterPro" id="IPR012899">
    <property type="entry name" value="LTXXQ"/>
</dbReference>
<evidence type="ECO:0000256" key="4">
    <source>
        <dbReference type="ARBA" id="ARBA00022764"/>
    </source>
</evidence>
<dbReference type="InterPro" id="IPR025961">
    <property type="entry name" value="Metal_resist"/>
</dbReference>
<dbReference type="EMBL" id="JABEQM010000014">
    <property type="protein sequence ID" value="MBB2202900.1"/>
    <property type="molecule type" value="Genomic_DNA"/>
</dbReference>
<comment type="subcellular location">
    <subcellularLocation>
        <location evidence="1">Periplasm</location>
    </subcellularLocation>
</comment>
<dbReference type="InterPro" id="IPR052211">
    <property type="entry name" value="Cpx_auxiliary_protein"/>
</dbReference>
<evidence type="ECO:0000256" key="2">
    <source>
        <dbReference type="ARBA" id="ARBA00008441"/>
    </source>
</evidence>
<keyword evidence="8" id="KW-1185">Reference proteome</keyword>
<dbReference type="AlphaFoldDB" id="A0A7W4PM76"/>
<dbReference type="PANTHER" id="PTHR38102:SF1">
    <property type="entry name" value="PERIPLASMIC CHAPERONE SPY"/>
    <property type="match status" value="1"/>
</dbReference>
<gene>
    <name evidence="7" type="ORF">HLH28_15205</name>
</gene>
<accession>A0A7W4PM76</accession>
<dbReference type="GO" id="GO:0051082">
    <property type="term" value="F:unfolded protein binding"/>
    <property type="evidence" value="ECO:0007669"/>
    <property type="project" value="TreeGrafter"/>
</dbReference>
<feature type="chain" id="PRO_5030618393" evidence="6">
    <location>
        <begin position="25"/>
        <end position="171"/>
    </location>
</feature>
<dbReference type="PANTHER" id="PTHR38102">
    <property type="entry name" value="PERIPLASMIC CHAPERONE SPY"/>
    <property type="match status" value="1"/>
</dbReference>
<evidence type="ECO:0000256" key="1">
    <source>
        <dbReference type="ARBA" id="ARBA00004418"/>
    </source>
</evidence>
<dbReference type="GO" id="GO:0030288">
    <property type="term" value="C:outer membrane-bounded periplasmic space"/>
    <property type="evidence" value="ECO:0007669"/>
    <property type="project" value="TreeGrafter"/>
</dbReference>
<evidence type="ECO:0000256" key="5">
    <source>
        <dbReference type="SAM" id="MobiDB-lite"/>
    </source>
</evidence>
<comment type="caution">
    <text evidence="7">The sequence shown here is derived from an EMBL/GenBank/DDBJ whole genome shotgun (WGS) entry which is preliminary data.</text>
</comment>
<comment type="similarity">
    <text evidence="2">Belongs to the CpxP/Spy family.</text>
</comment>
<keyword evidence="3 6" id="KW-0732">Signal</keyword>
<reference evidence="7 8" key="1">
    <citation type="submission" date="2020-04" db="EMBL/GenBank/DDBJ databases">
        <title>Description of novel Gluconacetobacter.</title>
        <authorList>
            <person name="Sombolestani A."/>
        </authorList>
    </citation>
    <scope>NUCLEOTIDE SEQUENCE [LARGE SCALE GENOMIC DNA]</scope>
    <source>
        <strain evidence="7 8">LMG 27802</strain>
    </source>
</reference>